<feature type="region of interest" description="Disordered" evidence="1">
    <location>
        <begin position="54"/>
        <end position="77"/>
    </location>
</feature>
<dbReference type="InterPro" id="IPR052344">
    <property type="entry name" value="Transposase-related"/>
</dbReference>
<keyword evidence="5" id="KW-1185">Reference proteome</keyword>
<dbReference type="EMBL" id="BPUB01000001">
    <property type="protein sequence ID" value="GJG58579.1"/>
    <property type="molecule type" value="Genomic_DNA"/>
</dbReference>
<dbReference type="InterPro" id="IPR004291">
    <property type="entry name" value="Transposase_IS66_central"/>
</dbReference>
<feature type="domain" description="Transposase IS66 central" evidence="2">
    <location>
        <begin position="181"/>
        <end position="440"/>
    </location>
</feature>
<dbReference type="Proteomes" id="UP000825483">
    <property type="component" value="Unassembled WGS sequence"/>
</dbReference>
<comment type="caution">
    <text evidence="4">The sequence shown here is derived from an EMBL/GenBank/DDBJ whole genome shotgun (WGS) entry which is preliminary data.</text>
</comment>
<accession>A0A9R1CXE4</accession>
<gene>
    <name evidence="4" type="ORF">PRLR5076_14300</name>
</gene>
<evidence type="ECO:0000313" key="5">
    <source>
        <dbReference type="Proteomes" id="UP000825483"/>
    </source>
</evidence>
<evidence type="ECO:0000259" key="3">
    <source>
        <dbReference type="Pfam" id="PF20042"/>
    </source>
</evidence>
<reference evidence="4" key="1">
    <citation type="journal article" date="2022" name="Int. J. Syst. Evol. Microbiol.">
        <title>Prevotella lacticifex sp. nov., isolated from the rumen of cows.</title>
        <authorList>
            <person name="Shinkai T."/>
            <person name="Ikeyama N."/>
            <person name="Kumagai M."/>
            <person name="Ohmori H."/>
            <person name="Sakamoto M."/>
            <person name="Ohkuma M."/>
            <person name="Mitsumori M."/>
        </authorList>
    </citation>
    <scope>NUCLEOTIDE SEQUENCE</scope>
    <source>
        <strain evidence="4">R5076</strain>
    </source>
</reference>
<dbReference type="AlphaFoldDB" id="A0A9R1CXE4"/>
<dbReference type="Pfam" id="PF20042">
    <property type="entry name" value="DUF6444"/>
    <property type="match status" value="1"/>
</dbReference>
<evidence type="ECO:0000313" key="4">
    <source>
        <dbReference type="EMBL" id="GJG58579.1"/>
    </source>
</evidence>
<organism evidence="4 5">
    <name type="scientific">Prevotella lacticifex</name>
    <dbReference type="NCBI Taxonomy" id="2854755"/>
    <lineage>
        <taxon>Bacteria</taxon>
        <taxon>Pseudomonadati</taxon>
        <taxon>Bacteroidota</taxon>
        <taxon>Bacteroidia</taxon>
        <taxon>Bacteroidales</taxon>
        <taxon>Prevotellaceae</taxon>
        <taxon>Prevotella</taxon>
    </lineage>
</organism>
<dbReference type="Pfam" id="PF03050">
    <property type="entry name" value="DDE_Tnp_IS66"/>
    <property type="match status" value="1"/>
</dbReference>
<dbReference type="InterPro" id="IPR036784">
    <property type="entry name" value="AK/P_DHK_N_sf"/>
</dbReference>
<sequence length="479" mass="54420">MLKSMNEKLGSMQKTIDSQHDTICNLNRNINKLNVEVSKRNAIIEDLRKRLAKYETPDKNSNNSSTPPSKEKIQDEVVRRTKTLRKTSGRKPGGQAGHKGCTLLKTDSPDSVENIIPNYCNECGNSLEDSELVMDYVTQVISLPEMKPIVKEIRHYVAICSKCGARIQSHVARKRGANAVVYDASVKSLVVYLSVVQFLPYGRIADFLLEVCNLSISEGSMVNWINEAKTKAKPAIDKIKKLIMQSKVVGFDESGCYCNKRLDWAWIAQTVYFTLLFRAGGRSSKELESRFGDSLERMIAVTDRHSAYFALHFLNHQVCLAHILRELQYLNELDTTQQWSGEVEKLLKEAIHEMNTRPNEYIEKEPWLEKLDALLKKNLEGFKEQFQRLKNGLIKCRDYIFNFLEDPLIPSDNNASERGIRKLKIKLKNSGTFRSDLGADAFFDLHSIIETAKKHKQTPFEAIRALFGATDSPAVPIAE</sequence>
<dbReference type="InterPro" id="IPR045618">
    <property type="entry name" value="DUF6444"/>
</dbReference>
<dbReference type="PANTHER" id="PTHR33678:SF2">
    <property type="match status" value="1"/>
</dbReference>
<proteinExistence type="predicted"/>
<feature type="domain" description="DUF6444" evidence="3">
    <location>
        <begin position="30"/>
        <end position="100"/>
    </location>
</feature>
<dbReference type="SUPFAM" id="SSF69012">
    <property type="entry name" value="alpha-ketoacid dehydrogenase kinase, N-terminal domain"/>
    <property type="match status" value="1"/>
</dbReference>
<protein>
    <submittedName>
        <fullName evidence="4">Transposase</fullName>
    </submittedName>
</protein>
<name>A0A9R1CXE4_9BACT</name>
<dbReference type="PANTHER" id="PTHR33678">
    <property type="entry name" value="BLL1576 PROTEIN"/>
    <property type="match status" value="1"/>
</dbReference>
<evidence type="ECO:0000256" key="1">
    <source>
        <dbReference type="SAM" id="MobiDB-lite"/>
    </source>
</evidence>
<dbReference type="NCBIfam" id="NF033517">
    <property type="entry name" value="transpos_IS66"/>
    <property type="match status" value="1"/>
</dbReference>
<evidence type="ECO:0000259" key="2">
    <source>
        <dbReference type="Pfam" id="PF03050"/>
    </source>
</evidence>